<proteinExistence type="predicted"/>
<reference evidence="3" key="1">
    <citation type="journal article" date="2011" name="Nature">
        <title>Genome sequence and analysis of the tuber crop potato.</title>
        <authorList>
            <consortium name="The Potato Genome Sequencing Consortium"/>
        </authorList>
    </citation>
    <scope>NUCLEOTIDE SEQUENCE [LARGE SCALE GENOMIC DNA]</scope>
    <source>
        <strain evidence="3">cv. DM1-3 516 R44</strain>
    </source>
</reference>
<dbReference type="Gramene" id="PGSC0003DMT400094444">
    <property type="protein sequence ID" value="PGSC0003DMT400094444"/>
    <property type="gene ID" value="PGSC0003DMG400044015"/>
</dbReference>
<dbReference type="HOGENOM" id="CLU_043741_6_0_1"/>
<dbReference type="AlphaFoldDB" id="M1DU58"/>
<feature type="compositionally biased region" description="Basic and acidic residues" evidence="1">
    <location>
        <begin position="87"/>
        <end position="96"/>
    </location>
</feature>
<evidence type="ECO:0000313" key="2">
    <source>
        <dbReference type="EnsemblPlants" id="PGSC0003DMT400094444"/>
    </source>
</evidence>
<sequence length="109" mass="12583">MPPRRVVRGRPARRNVEEQGDLLCVHEYSLRFTQISRYASEMVADMRSSMSLFVAGLSHLSSKEGKAAMLIRDMDIARLMVYVQQAEEEKPRDRKEVRSKRAKTRNESG</sequence>
<dbReference type="PaxDb" id="4113-PGSC0003DMT400094444"/>
<accession>M1DU58</accession>
<reference evidence="2" key="2">
    <citation type="submission" date="2015-06" db="UniProtKB">
        <authorList>
            <consortium name="EnsemblPlants"/>
        </authorList>
    </citation>
    <scope>IDENTIFICATION</scope>
    <source>
        <strain evidence="2">DM1-3 516 R44</strain>
    </source>
</reference>
<keyword evidence="3" id="KW-1185">Reference proteome</keyword>
<organism evidence="2 3">
    <name type="scientific">Solanum tuberosum</name>
    <name type="common">Potato</name>
    <dbReference type="NCBI Taxonomy" id="4113"/>
    <lineage>
        <taxon>Eukaryota</taxon>
        <taxon>Viridiplantae</taxon>
        <taxon>Streptophyta</taxon>
        <taxon>Embryophyta</taxon>
        <taxon>Tracheophyta</taxon>
        <taxon>Spermatophyta</taxon>
        <taxon>Magnoliopsida</taxon>
        <taxon>eudicotyledons</taxon>
        <taxon>Gunneridae</taxon>
        <taxon>Pentapetalae</taxon>
        <taxon>asterids</taxon>
        <taxon>lamiids</taxon>
        <taxon>Solanales</taxon>
        <taxon>Solanaceae</taxon>
        <taxon>Solanoideae</taxon>
        <taxon>Solaneae</taxon>
        <taxon>Solanum</taxon>
    </lineage>
</organism>
<name>M1DU58_SOLTU</name>
<feature type="region of interest" description="Disordered" evidence="1">
    <location>
        <begin position="87"/>
        <end position="109"/>
    </location>
</feature>
<protein>
    <submittedName>
        <fullName evidence="2">Retrotransposon gag protein</fullName>
    </submittedName>
</protein>
<dbReference type="EnsemblPlants" id="PGSC0003DMT400094444">
    <property type="protein sequence ID" value="PGSC0003DMT400094444"/>
    <property type="gene ID" value="PGSC0003DMG400044015"/>
</dbReference>
<dbReference type="Proteomes" id="UP000011115">
    <property type="component" value="Unassembled WGS sequence"/>
</dbReference>
<evidence type="ECO:0000256" key="1">
    <source>
        <dbReference type="SAM" id="MobiDB-lite"/>
    </source>
</evidence>
<evidence type="ECO:0000313" key="3">
    <source>
        <dbReference type="Proteomes" id="UP000011115"/>
    </source>
</evidence>
<dbReference type="InParanoid" id="M1DU58"/>